<dbReference type="EMBL" id="MU854534">
    <property type="protein sequence ID" value="KAK4033382.1"/>
    <property type="molecule type" value="Genomic_DNA"/>
</dbReference>
<dbReference type="SUPFAM" id="SSF56112">
    <property type="entry name" value="Protein kinase-like (PK-like)"/>
    <property type="match status" value="1"/>
</dbReference>
<dbReference type="InterPro" id="IPR008271">
    <property type="entry name" value="Ser/Thr_kinase_AS"/>
</dbReference>
<name>A0AAN6P9N1_9PEZI</name>
<reference evidence="7" key="1">
    <citation type="journal article" date="2023" name="Mol. Phylogenet. Evol.">
        <title>Genome-scale phylogeny and comparative genomics of the fungal order Sordariales.</title>
        <authorList>
            <person name="Hensen N."/>
            <person name="Bonometti L."/>
            <person name="Westerberg I."/>
            <person name="Brannstrom I.O."/>
            <person name="Guillou S."/>
            <person name="Cros-Aarteil S."/>
            <person name="Calhoun S."/>
            <person name="Haridas S."/>
            <person name="Kuo A."/>
            <person name="Mondo S."/>
            <person name="Pangilinan J."/>
            <person name="Riley R."/>
            <person name="LaButti K."/>
            <person name="Andreopoulos B."/>
            <person name="Lipzen A."/>
            <person name="Chen C."/>
            <person name="Yan M."/>
            <person name="Daum C."/>
            <person name="Ng V."/>
            <person name="Clum A."/>
            <person name="Steindorff A."/>
            <person name="Ohm R.A."/>
            <person name="Martin F."/>
            <person name="Silar P."/>
            <person name="Natvig D.O."/>
            <person name="Lalanne C."/>
            <person name="Gautier V."/>
            <person name="Ament-Velasquez S.L."/>
            <person name="Kruys A."/>
            <person name="Hutchinson M.I."/>
            <person name="Powell A.J."/>
            <person name="Barry K."/>
            <person name="Miller A.N."/>
            <person name="Grigoriev I.V."/>
            <person name="Debuchy R."/>
            <person name="Gladieux P."/>
            <person name="Hiltunen Thoren M."/>
            <person name="Johannesson H."/>
        </authorList>
    </citation>
    <scope>NUCLEOTIDE SEQUENCE [LARGE SCALE GENOMIC DNA]</scope>
    <source>
        <strain evidence="7">CBS 284.82</strain>
    </source>
</reference>
<keyword evidence="6" id="KW-0808">Transferase</keyword>
<keyword evidence="6" id="KW-0418">Kinase</keyword>
<accession>A0AAN6P9N1</accession>
<keyword evidence="7" id="KW-1185">Reference proteome</keyword>
<dbReference type="CDD" id="cd00180">
    <property type="entry name" value="PKc"/>
    <property type="match status" value="1"/>
</dbReference>
<comment type="subcellular location">
    <subcellularLocation>
        <location evidence="1">Preautophagosomal structure membrane</location>
        <topology evidence="1">Peripheral membrane protein</topology>
    </subcellularLocation>
</comment>
<evidence type="ECO:0000313" key="7">
    <source>
        <dbReference type="Proteomes" id="UP001303115"/>
    </source>
</evidence>
<dbReference type="InterPro" id="IPR045269">
    <property type="entry name" value="Atg1-like"/>
</dbReference>
<evidence type="ECO:0000256" key="4">
    <source>
        <dbReference type="ARBA" id="ARBA00030237"/>
    </source>
</evidence>
<dbReference type="Gene3D" id="3.30.200.20">
    <property type="entry name" value="Phosphorylase Kinase, domain 1"/>
    <property type="match status" value="1"/>
</dbReference>
<keyword evidence="3" id="KW-0072">Autophagy</keyword>
<dbReference type="GO" id="GO:0004674">
    <property type="term" value="F:protein serine/threonine kinase activity"/>
    <property type="evidence" value="ECO:0007669"/>
    <property type="project" value="InterPro"/>
</dbReference>
<evidence type="ECO:0000256" key="1">
    <source>
        <dbReference type="ARBA" id="ARBA00004623"/>
    </source>
</evidence>
<feature type="domain" description="Protein kinase" evidence="5">
    <location>
        <begin position="203"/>
        <end position="496"/>
    </location>
</feature>
<dbReference type="SMART" id="SM00220">
    <property type="entry name" value="S_TKc"/>
    <property type="match status" value="1"/>
</dbReference>
<dbReference type="GO" id="GO:0010506">
    <property type="term" value="P:regulation of autophagy"/>
    <property type="evidence" value="ECO:0007669"/>
    <property type="project" value="InterPro"/>
</dbReference>
<comment type="caution">
    <text evidence="6">The sequence shown here is derived from an EMBL/GenBank/DDBJ whole genome shotgun (WGS) entry which is preliminary data.</text>
</comment>
<organism evidence="6 7">
    <name type="scientific">Parachaetomium inaequale</name>
    <dbReference type="NCBI Taxonomy" id="2588326"/>
    <lineage>
        <taxon>Eukaryota</taxon>
        <taxon>Fungi</taxon>
        <taxon>Dikarya</taxon>
        <taxon>Ascomycota</taxon>
        <taxon>Pezizomycotina</taxon>
        <taxon>Sordariomycetes</taxon>
        <taxon>Sordariomycetidae</taxon>
        <taxon>Sordariales</taxon>
        <taxon>Chaetomiaceae</taxon>
        <taxon>Parachaetomium</taxon>
    </lineage>
</organism>
<sequence>MADQGFLEQTLDLINKSKGICQRLNAWCTHHPDSDAPLTHLVHRQIKKLDARLLSLGESVIERNPNGPSHAETALDLAQTKVCLFETLELLDFHNREERCGHDGALNAAFATMHILKGMEDHSNTGRNNSNQTKLHRIGWELHGLVRSMFEKGDSVSWTSADVLDNFSTSRPKIIDFLTRTTEQFKPRHVYAYRALTDTPYVIDAAAEAFSGSFGTVQKVNHRTTGESFAMKIFRVRNAFLEKDRRNILRELGILEVCCHKNIVELVEAFSLDNGRSIRLVMAPWAPCTLATFLHESDSERAGRCPWFDPGAAESDHCVFRIMFELADAVSHLHDKMIKHKDLKPDNILLYQEGSRHVTPLITDVGVSKIEIPGAGTKYTDSTYAYLAPEQRKKQSSDLRSDVWQLGCCFAELFAVARGGAAGYRTLHESFNNDDPNCSCSIAGEHDRFVTALHKICWSGNSSARRMYLVLTGMLTLDPADRLDIVSVRDQISKFFGVQGGLGVS</sequence>
<dbReference type="InterPro" id="IPR011009">
    <property type="entry name" value="Kinase-like_dom_sf"/>
</dbReference>
<protein>
    <recommendedName>
        <fullName evidence="4">Autophagy-related protein 1</fullName>
    </recommendedName>
</protein>
<dbReference type="AlphaFoldDB" id="A0AAN6P9N1"/>
<gene>
    <name evidence="6" type="ORF">C8A01DRAFT_19658</name>
</gene>
<dbReference type="Gene3D" id="1.10.510.10">
    <property type="entry name" value="Transferase(Phosphotransferase) domain 1"/>
    <property type="match status" value="1"/>
</dbReference>
<evidence type="ECO:0000256" key="2">
    <source>
        <dbReference type="ARBA" id="ARBA00022448"/>
    </source>
</evidence>
<dbReference type="PROSITE" id="PS50011">
    <property type="entry name" value="PROTEIN_KINASE_DOM"/>
    <property type="match status" value="1"/>
</dbReference>
<dbReference type="Pfam" id="PF00069">
    <property type="entry name" value="Pkinase"/>
    <property type="match status" value="1"/>
</dbReference>
<dbReference type="Proteomes" id="UP001303115">
    <property type="component" value="Unassembled WGS sequence"/>
</dbReference>
<evidence type="ECO:0000313" key="6">
    <source>
        <dbReference type="EMBL" id="KAK4033382.1"/>
    </source>
</evidence>
<dbReference type="InterPro" id="IPR000719">
    <property type="entry name" value="Prot_kinase_dom"/>
</dbReference>
<evidence type="ECO:0000259" key="5">
    <source>
        <dbReference type="PROSITE" id="PS50011"/>
    </source>
</evidence>
<proteinExistence type="predicted"/>
<dbReference type="GO" id="GO:0034045">
    <property type="term" value="C:phagophore assembly site membrane"/>
    <property type="evidence" value="ECO:0007669"/>
    <property type="project" value="UniProtKB-SubCell"/>
</dbReference>
<dbReference type="PANTHER" id="PTHR24348">
    <property type="entry name" value="SERINE/THREONINE-PROTEIN KINASE UNC-51-RELATED"/>
    <property type="match status" value="1"/>
</dbReference>
<dbReference type="GO" id="GO:0005524">
    <property type="term" value="F:ATP binding"/>
    <property type="evidence" value="ECO:0007669"/>
    <property type="project" value="InterPro"/>
</dbReference>
<evidence type="ECO:0000256" key="3">
    <source>
        <dbReference type="ARBA" id="ARBA00023006"/>
    </source>
</evidence>
<dbReference type="PROSITE" id="PS00108">
    <property type="entry name" value="PROTEIN_KINASE_ST"/>
    <property type="match status" value="1"/>
</dbReference>
<dbReference type="GO" id="GO:0006914">
    <property type="term" value="P:autophagy"/>
    <property type="evidence" value="ECO:0007669"/>
    <property type="project" value="UniProtKB-KW"/>
</dbReference>
<keyword evidence="2" id="KW-0813">Transport</keyword>